<dbReference type="PANTHER" id="PTHR43081:SF1">
    <property type="entry name" value="ADENYLATE CYCLASE, TERMINAL-DIFFERENTIATION SPECIFIC"/>
    <property type="match status" value="1"/>
</dbReference>
<feature type="compositionally biased region" description="Gly residues" evidence="1">
    <location>
        <begin position="2885"/>
        <end position="2896"/>
    </location>
</feature>
<feature type="region of interest" description="Disordered" evidence="1">
    <location>
        <begin position="2412"/>
        <end position="2445"/>
    </location>
</feature>
<feature type="compositionally biased region" description="Low complexity" evidence="1">
    <location>
        <begin position="1682"/>
        <end position="1698"/>
    </location>
</feature>
<dbReference type="SUPFAM" id="SSF55073">
    <property type="entry name" value="Nucleotide cyclase"/>
    <property type="match status" value="2"/>
</dbReference>
<keyword evidence="2" id="KW-1133">Transmembrane helix</keyword>
<feature type="region of interest" description="Disordered" evidence="1">
    <location>
        <begin position="1124"/>
        <end position="1202"/>
    </location>
</feature>
<feature type="compositionally biased region" description="Polar residues" evidence="1">
    <location>
        <begin position="1148"/>
        <end position="1158"/>
    </location>
</feature>
<feature type="region of interest" description="Disordered" evidence="1">
    <location>
        <begin position="2253"/>
        <end position="2272"/>
    </location>
</feature>
<dbReference type="InterPro" id="IPR050697">
    <property type="entry name" value="Adenylyl/Guanylyl_Cyclase_3/4"/>
</dbReference>
<feature type="region of interest" description="Disordered" evidence="1">
    <location>
        <begin position="1772"/>
        <end position="1791"/>
    </location>
</feature>
<feature type="region of interest" description="Disordered" evidence="1">
    <location>
        <begin position="1252"/>
        <end position="1276"/>
    </location>
</feature>
<name>A0A8J4B8V7_9CHLO</name>
<dbReference type="Gene3D" id="3.30.70.1230">
    <property type="entry name" value="Nucleotide cyclase"/>
    <property type="match status" value="3"/>
</dbReference>
<sequence>MHYGYKHDIVYLVASSRPERGGLWSSMRALGILAAVFLVLVMPGRTTPLDVCLQSVVSTLSNGCNSQYTSGNGSVSISGKQTEDLLDLIGRCTVDTKQDITLLAPNMSFTDYMGSINTTAAVLWNAVDSGTDAQQKSLNITRLPMPFWGRTLALIGGVPPTYLGLEMGTNSSFEYDSWVVDPIAIADLYDSRQTMDLSALIMEMPYRQQLGWFGIHQLFRGSVVVGQGTVASIPLGGLVYQMFYRRDVLEAHGIPVPVTWDDFVATAAKVNGTDMSGDGKPDYGVCLQRPRYCFNGFSLTAIWSSFIQSQGTKHGAFFDPETMEPLVNNAAMALAMVIFKRLRAYGPPDETSAPCLPYNQRFVNGECALTLSWGYQLKANLFRPDSRVRNNVGVALLPGSTMVLNRTTGQMMNCTSLTVCPFAEELFVLQSRTKRLVNRAPYLAVPTASVSISAKANVRHQTKLLDFFTYLASRNVSWELVTSPLTELGPYRYEHFDPAYIDEWVRRGYPEPIIREFLDVMKRQLDSSNVMVEVRTLQAYAYRRLLDLYATKVSNDEMGLMEAQEQLAAELQKVYGTQNPRFKTIRLLYRYSIGLDDSVSVSAQSETQLAPAADLSASSSRTLYHVLAVPLVTAGVLALACIMYIVFQRRRRIISEREPTGHPGLGDDTTLVVSDVEGSTALWEAIEAGVMDVVFNLHHDCMRRTAVRCGGYESQTEGDSFIIAFHSANDAVRFALAVQQALLEEPWPRELLAHEKCRPVWLARTGVEVPLDLPLEPAAMYRSGGVPHTCDSSRHGAQQAGTQGSFAFSGGVTTAAEFPPPVSAVIGAGGDEARREGVGPVQDDVEMRKQPGDGLTVWQMLPERWGSQWRRRRRRVYSTGGERIAVSVTAATTTSPGLLTGSRDPDTPTAVSASVVFGDNVPTGPGLLLPTGSVGTVAASPPPPLTSLPLSIDSVGEALQALWREVPAHIADPAFGGGAVAPRWQGVKAVFRPPMSCRSPTVMGHQLPVSTLATSSVLAAAGSAGYAPSTRTAVATGTCSLSSSLPPPPPPPFSRSRSLPVNPLGASTFKRNDMVSQFAKTTGNIAGECGGGGDADVLQDTNFSIGNTDGGILEDNRARQIVSDADRGSLEPLAATPSAELPKRNSTESEAPSLTLTPATGIGFAYPSSMSMGRRLPSPSPKATAAGSGLARSASAGTGHRSASGVDLATAVSQPPLALSAMGTPTAAISLPQQLATRCGLAQRMLRLQSHSHPYLGPSVQGTVGPSPGDDSSRQAVPALAPWPPSCTLVRRGLSVRIGMHTGIRHISDLVYSDVAKRWKYSGEVLAAAKVVSDAANGGDVLIGTATLDRLDPDLLTKRCRLLYIGRHVLRGGDAATVRTPPTLTQPPPPPGPGVVADLYALYSPRLLPRVGLYRPPRTEVSLGLSVMDAPLGRIAYGLLVCHGLSNMAASGHDADVVSEARSALMATSEDQLLACHGVPAAQPQAGGSSFGGNVVGVFRNPYHAILWALQTQEDLLRFPWSPELLAHERFEAIVVPAAAADVLIGSGPPPPLSEPLPTHLTPAATPTCASALSVAHRHGTGLGLGASYVDGDPGCYAGLGQGMQGPGIMGAVGSCSGLAAGASGYGSDDHICGGDAVIGPAARLSVTTPNSISWASRTPTPRSNVSYDGMPVAGAGPSAAARGGWAGSWKGSSASGRVRPNVPGPSSLPLQHQAATSATVATASMATPGSAGCTVSAPIGMLNSGASPRVADDSACEVSTTDGELDSLIPARSASGCAPMPTPTPRLMPTEGVAVDAPTLSMHFPAPSVMELAAEASVISAEVDVQNSQNVSPSPGDNAGGVLVEPMAASVMAAAAGGEAAGDMVLYRGPRIKGAISYGPLKAALDPLTGRVRYEGKAASCAAKMVSYASIGMVVASVDAVEAGHAEDSDGEERHGTGCGITVLREGCSPPGGGDIGGAGVPIHDVDRRKMAPPLSRIGSFREDPEGPSAAMAAAAAAAAAALLNLVPGGDGSCAVLHRSGSVSVDTGADLLAQMAATLAHSGGGGNHHTGDRQLASGPQGRRALYNQMTEDPETDGRSSHSGQLLCGGVGGGGGGAGTTGEWRFQSGSSTPFSGCSYTYSQNPLYGMPLKPESRAASRTARTMSNLNPDSRQASRTLMKQPCAPYAACFGPIASLDGGTIRRPSRGPHLFAPLVHGDTYPASTAITTAMTTAPGVGGSAAGSGGLLPPPSGHNAGVAGSTPPGITGMWHTSTSGKAVARSPQGEESALRDADEIQSTLEFHHSAGTPGSADPAQPACDDGGGGDVTATTAAVLQSNSLQVGMTVTEDPGGAANQGPQPFGAQPLQGGSTATAHEGWRLGRSPVPLLPSQHTAFELPPQSPSYKASVKISPQPPQSIQDLWHLETQRIDDEEEDMEAATEGNATVQEEEGEEEEEEVTHAEVEEDNVVLTLPLPLEMAASPPQPSSGMTSLSAIRGAIPLASVAVTSGSKDPNPKELASGQPASAPPAMGEQILTLEPRRQSMYGTGRGFGMGAILLQQRANAAGEYVSGGYAPSLNGTTSLLRNRNSELRTVNPESGYGSVPDGTRSMDSKHRSRDGSPSRLNGPAGGNSANGTVVAAAVATPTALEASSLHKPSPLRCSHGGIAVTSPVLTAAAAFAAGRSSSLRQGDAATTAAAAAAAFTAGRSSSLRYGVCDGLAPVLPPADILRQRQQQNLLLLQQQREPQRVFLGGGAATSSMPLPQSSLRGVMPLPSVQVLSHSQAGWGSQPLRPQTHNLQPYVATAQYPQQPQHFQHPGTKSPPGPPNSTVEPELIATLGIAGGGGNSGTLGTSPPHFTGLNLAFPPAISTTSVAPVQSSPLNQMSSWRSLTSNSFASGTRMGTAVNGGGGGGGGPLLGSSSRRMGLGQGGQQGRPPVGAGILISHGHTRRCEAVAQQDGGGAGVSGPFPSGNSGAFIQPPPAFGTPNSIGASAIIAARASVGEGGGGAATWPSEPQLQPAAAVSQTLATVGFDEVAMVPMALKKRGYSQPLIVYLCRFASSARTFEMQQRLVKMGHGNPTAAAAAVASAAAAAAAAAAEIAGSSCTHMATAGGIMGHLDTRTGLEASLAQLVTRDIAVTGSVTATNVGGIALLPVAAASPGGGGGGSSTGGGFLSERLDKTLSSMVGIFRFGNDIAAVAPLPPPPPPPPPPPHLQLSGFLGMVGRRRSSMTGLNPHGTSLPLELSRRSAGFTLQGEMTFAMNVQPALGKTHGSVVTPHGRAVSCAGVAPSSAAAAYGTIRGGIRSSASGAGGFMRRFRRTSFDATPPSKRRSDRTLAVSAATVGMLGTYGIARPMGEVRTMSVKRVQRGTTSGPLITLAAGCGGGGGGGGGVMPAAVVSATLPTIHAHHVFGGTSSMHGIGCSVPYDTSQAIYGTQHRTVHGATGPLLLGTATAAAGGGGGGAIQRPLIRAAGGIGIAAGNAAIAAGAAGALSHGGSSEDSPRGVVTVMSGADALTGTSGAVGDPCASAGLSSQPLFILGYNGNGGNVGGDGSAGAAWEYCGRPGGLVGRAPALMTPTEEGIEVEAEEEEG</sequence>
<dbReference type="GO" id="GO:0009190">
    <property type="term" value="P:cyclic nucleotide biosynthetic process"/>
    <property type="evidence" value="ECO:0007669"/>
    <property type="project" value="InterPro"/>
</dbReference>
<feature type="transmembrane region" description="Helical" evidence="2">
    <location>
        <begin position="21"/>
        <end position="42"/>
    </location>
</feature>
<organism evidence="4 5">
    <name type="scientific">Volvox africanus</name>
    <dbReference type="NCBI Taxonomy" id="51714"/>
    <lineage>
        <taxon>Eukaryota</taxon>
        <taxon>Viridiplantae</taxon>
        <taxon>Chlorophyta</taxon>
        <taxon>core chlorophytes</taxon>
        <taxon>Chlorophyceae</taxon>
        <taxon>CS clade</taxon>
        <taxon>Chlamydomonadales</taxon>
        <taxon>Volvocaceae</taxon>
        <taxon>Volvox</taxon>
    </lineage>
</organism>
<dbReference type="InterPro" id="IPR029787">
    <property type="entry name" value="Nucleotide_cyclase"/>
</dbReference>
<comment type="caution">
    <text evidence="4">The sequence shown here is derived from an EMBL/GenBank/DDBJ whole genome shotgun (WGS) entry which is preliminary data.</text>
</comment>
<dbReference type="EMBL" id="BNCO01000025">
    <property type="protein sequence ID" value="GIL56782.1"/>
    <property type="molecule type" value="Genomic_DNA"/>
</dbReference>
<feature type="region of interest" description="Disordered" evidence="1">
    <location>
        <begin position="2283"/>
        <end position="2307"/>
    </location>
</feature>
<feature type="region of interest" description="Disordered" evidence="1">
    <location>
        <begin position="1682"/>
        <end position="1714"/>
    </location>
</feature>
<feature type="region of interest" description="Disordered" evidence="1">
    <location>
        <begin position="2486"/>
        <end position="2509"/>
    </location>
</feature>
<keyword evidence="2" id="KW-0472">Membrane</keyword>
<keyword evidence="5" id="KW-1185">Reference proteome</keyword>
<feature type="region of interest" description="Disordered" evidence="1">
    <location>
        <begin position="1038"/>
        <end position="1065"/>
    </location>
</feature>
<dbReference type="GO" id="GO:0035556">
    <property type="term" value="P:intracellular signal transduction"/>
    <property type="evidence" value="ECO:0007669"/>
    <property type="project" value="InterPro"/>
</dbReference>
<proteinExistence type="predicted"/>
<dbReference type="InterPro" id="IPR001054">
    <property type="entry name" value="A/G_cyclase"/>
</dbReference>
<protein>
    <recommendedName>
        <fullName evidence="3">Guanylate cyclase domain-containing protein</fullName>
    </recommendedName>
</protein>
<feature type="region of interest" description="Disordered" evidence="1">
    <location>
        <begin position="2571"/>
        <end position="2613"/>
    </location>
</feature>
<dbReference type="PROSITE" id="PS50125">
    <property type="entry name" value="GUANYLATE_CYCLASE_2"/>
    <property type="match status" value="1"/>
</dbReference>
<evidence type="ECO:0000313" key="4">
    <source>
        <dbReference type="EMBL" id="GIL56782.1"/>
    </source>
</evidence>
<dbReference type="PANTHER" id="PTHR43081">
    <property type="entry name" value="ADENYLATE CYCLASE, TERMINAL-DIFFERENTIATION SPECIFIC-RELATED"/>
    <property type="match status" value="1"/>
</dbReference>
<gene>
    <name evidence="4" type="ORF">Vafri_12094</name>
</gene>
<feature type="region of interest" description="Disordered" evidence="1">
    <location>
        <begin position="2790"/>
        <end position="2811"/>
    </location>
</feature>
<dbReference type="SUPFAM" id="SSF53850">
    <property type="entry name" value="Periplasmic binding protein-like II"/>
    <property type="match status" value="1"/>
</dbReference>
<feature type="region of interest" description="Disordered" evidence="1">
    <location>
        <begin position="2885"/>
        <end position="2915"/>
    </location>
</feature>
<dbReference type="Proteomes" id="UP000747399">
    <property type="component" value="Unassembled WGS sequence"/>
</dbReference>
<feature type="compositionally biased region" description="Acidic residues" evidence="1">
    <location>
        <begin position="2427"/>
        <end position="2445"/>
    </location>
</feature>
<feature type="compositionally biased region" description="Low complexity" evidence="1">
    <location>
        <begin position="1183"/>
        <end position="1199"/>
    </location>
</feature>
<evidence type="ECO:0000256" key="2">
    <source>
        <dbReference type="SAM" id="Phobius"/>
    </source>
</evidence>
<evidence type="ECO:0000313" key="5">
    <source>
        <dbReference type="Proteomes" id="UP000747399"/>
    </source>
</evidence>
<feature type="region of interest" description="Disordered" evidence="1">
    <location>
        <begin position="2135"/>
        <end position="2157"/>
    </location>
</feature>
<dbReference type="Gene3D" id="3.40.190.10">
    <property type="entry name" value="Periplasmic binding protein-like II"/>
    <property type="match status" value="1"/>
</dbReference>
<evidence type="ECO:0000256" key="1">
    <source>
        <dbReference type="SAM" id="MobiDB-lite"/>
    </source>
</evidence>
<reference evidence="4" key="1">
    <citation type="journal article" date="2021" name="Proc. Natl. Acad. Sci. U.S.A.">
        <title>Three genomes in the algal genus Volvox reveal the fate of a haploid sex-determining region after a transition to homothallism.</title>
        <authorList>
            <person name="Yamamoto K."/>
            <person name="Hamaji T."/>
            <person name="Kawai-Toyooka H."/>
            <person name="Matsuzaki R."/>
            <person name="Takahashi F."/>
            <person name="Nishimura Y."/>
            <person name="Kawachi M."/>
            <person name="Noguchi H."/>
            <person name="Minakuchi Y."/>
            <person name="Umen J.G."/>
            <person name="Toyoda A."/>
            <person name="Nozaki H."/>
        </authorList>
    </citation>
    <scope>NUCLEOTIDE SEQUENCE</scope>
    <source>
        <strain evidence="4">NIES-3780</strain>
    </source>
</reference>
<accession>A0A8J4B8V7</accession>
<feature type="compositionally biased region" description="Polar residues" evidence="1">
    <location>
        <begin position="2141"/>
        <end position="2157"/>
    </location>
</feature>
<feature type="compositionally biased region" description="Basic and acidic residues" evidence="1">
    <location>
        <begin position="2588"/>
        <end position="2600"/>
    </location>
</feature>
<feature type="domain" description="Guanylate cyclase" evidence="3">
    <location>
        <begin position="670"/>
        <end position="724"/>
    </location>
</feature>
<evidence type="ECO:0000259" key="3">
    <source>
        <dbReference type="PROSITE" id="PS50125"/>
    </source>
</evidence>
<keyword evidence="2" id="KW-0812">Transmembrane</keyword>
<feature type="region of interest" description="Disordered" evidence="1">
    <location>
        <begin position="2072"/>
        <end position="2094"/>
    </location>
</feature>